<reference evidence="12 13" key="1">
    <citation type="submission" date="2023-09" db="EMBL/GenBank/DDBJ databases">
        <title>Nesidiocoris tenuis whole genome shotgun sequence.</title>
        <authorList>
            <person name="Shibata T."/>
            <person name="Shimoda M."/>
            <person name="Kobayashi T."/>
            <person name="Uehara T."/>
        </authorList>
    </citation>
    <scope>NUCLEOTIDE SEQUENCE [LARGE SCALE GENOMIC DNA]</scope>
    <source>
        <strain evidence="12 13">Japan</strain>
    </source>
</reference>
<dbReference type="Pfam" id="PF00501">
    <property type="entry name" value="AMP-binding"/>
    <property type="match status" value="1"/>
</dbReference>
<dbReference type="InterPro" id="IPR045851">
    <property type="entry name" value="AMP-bd_C_sf"/>
</dbReference>
<evidence type="ECO:0000313" key="12">
    <source>
        <dbReference type="EMBL" id="BES89460.1"/>
    </source>
</evidence>
<dbReference type="SMART" id="SM00320">
    <property type="entry name" value="WD40"/>
    <property type="match status" value="5"/>
</dbReference>
<evidence type="ECO:0000259" key="11">
    <source>
        <dbReference type="Pfam" id="PF00501"/>
    </source>
</evidence>
<dbReference type="PANTHER" id="PTHR43107">
    <property type="entry name" value="LONG-CHAIN FATTY ACID TRANSPORT PROTEIN"/>
    <property type="match status" value="1"/>
</dbReference>
<evidence type="ECO:0000256" key="7">
    <source>
        <dbReference type="ARBA" id="ARBA00048666"/>
    </source>
</evidence>
<dbReference type="PROSITE" id="PS50082">
    <property type="entry name" value="WD_REPEATS_2"/>
    <property type="match status" value="1"/>
</dbReference>
<evidence type="ECO:0000256" key="3">
    <source>
        <dbReference type="ARBA" id="ARBA00022741"/>
    </source>
</evidence>
<organism evidence="12 13">
    <name type="scientific">Nesidiocoris tenuis</name>
    <dbReference type="NCBI Taxonomy" id="355587"/>
    <lineage>
        <taxon>Eukaryota</taxon>
        <taxon>Metazoa</taxon>
        <taxon>Ecdysozoa</taxon>
        <taxon>Arthropoda</taxon>
        <taxon>Hexapoda</taxon>
        <taxon>Insecta</taxon>
        <taxon>Pterygota</taxon>
        <taxon>Neoptera</taxon>
        <taxon>Paraneoptera</taxon>
        <taxon>Hemiptera</taxon>
        <taxon>Heteroptera</taxon>
        <taxon>Panheteroptera</taxon>
        <taxon>Cimicomorpha</taxon>
        <taxon>Miridae</taxon>
        <taxon>Dicyphina</taxon>
        <taxon>Nesidiocoris</taxon>
    </lineage>
</organism>
<dbReference type="Gene3D" id="3.40.50.12780">
    <property type="entry name" value="N-terminal domain of ligase-like"/>
    <property type="match status" value="1"/>
</dbReference>
<sequence>MPPKKKKTTGDGSGPSSSKDVKSYEPIAARVDLRKSKFFEPNIARCFEQFRSGVKNSEYFRRTADTCLTSQLGQFRAFAIDSYRFYRRITAIKWHPSKSNIVALGSKCGEVVLRNVNGIEDQATTSKPQYSRHQAITNFCFNPFADDSLLMSSVDGTVTHWNFDVDAAKELHDLNDGYNTWFCSVNASEETGLIVAGDSTGLLHLFGKDMNRISAYKLHKAKVNTAEFNKKQNHIFVTASLDKTVKMWDVRMLGKEKGKSKISVPLEETTHDHGINAAYFSRTNSNRLLLTDQSMMLKVYAMPFFDLETTIYHPHRQFQHLTPIKASWHPLADLIVAGRYPDPSWPNYELEQRGIDIIDAKTGQNELRLVSAEHNSIMSLNEFNCTGEYIASGMGLYVVYWKASRPQSGKTQSARGRARAGRGRQSESDDDEENDEPKPKKPTRQTKNDPKKGASVSRLLTPKQLVKMFTVMGKLRYCPLTSIVLHVFSLFYHFTLLIWLFLLPSSCSRQLDILTSTLVRDIKAMILIGKLTARSYRHKMFNSTAYSEFEKLVDEHPKKICFEFDGQSWTFRMMNELSGKVANAFEDMGYRKGDVIAILATNSPEYVGLWLGLSRLGVIASLINVNVRGHSLKHCITACNCKAIIFSTQFSPAIYEIKKTLDSRIRFFQLSGQPTDGFSSLESVLALASPRFIPNVKIKHHDPLVYVYTSGTTGLPKAAIIAHARFLLMASFSEVFLGVKQEDKIYIPLPLYHVAGGLLSISMCTVLGATGIIEPKFSSKNCMFHCSGHKCTVAVFIGEMCRYILMVPPSAQDTSHKLRLVVTTGIRSSVWKKFVERFKIETIREIYGATEANIQFVNLDNKIGTIGFIPRCLPKCLRRNIGCLVRVDPKTQEVIRGKGGFCVECETDEVGMLLGLIPENSVTNKFYGYVNKNDSEKKILRNVFQKGDEAFLTGDLMSMDKYGYLYFKDRAGDTFRWKGENVSSFEVETVIGNIIGSEGCVVYGVKVGDTEGKAGMVALVDPNGAIDLDILLTTMEKDLPKTAIPLFIRLIPELPLTGTFRYKKIELANEGFNPNVIKDPLYFKQGLKYIELTDLVYEDIVNDRMII</sequence>
<dbReference type="InterPro" id="IPR015943">
    <property type="entry name" value="WD40/YVTN_repeat-like_dom_sf"/>
</dbReference>
<evidence type="ECO:0000256" key="9">
    <source>
        <dbReference type="SAM" id="MobiDB-lite"/>
    </source>
</evidence>
<dbReference type="InterPro" id="IPR020845">
    <property type="entry name" value="AMP-binding_CS"/>
</dbReference>
<evidence type="ECO:0000256" key="2">
    <source>
        <dbReference type="ARBA" id="ARBA00022598"/>
    </source>
</evidence>
<dbReference type="PANTHER" id="PTHR43107:SF15">
    <property type="entry name" value="FATTY ACID TRANSPORT PROTEIN 3, ISOFORM A"/>
    <property type="match status" value="1"/>
</dbReference>
<feature type="domain" description="AMP-dependent synthetase/ligase" evidence="11">
    <location>
        <begin position="549"/>
        <end position="869"/>
    </location>
</feature>
<keyword evidence="10" id="KW-0812">Transmembrane</keyword>
<feature type="repeat" description="WD" evidence="8">
    <location>
        <begin position="216"/>
        <end position="251"/>
    </location>
</feature>
<dbReference type="Proteomes" id="UP001307889">
    <property type="component" value="Chromosome 1"/>
</dbReference>
<keyword evidence="10" id="KW-0472">Membrane</keyword>
<dbReference type="InterPro" id="IPR000873">
    <property type="entry name" value="AMP-dep_synth/lig_dom"/>
</dbReference>
<comment type="catalytic activity">
    <reaction evidence="7">
        <text>tetracosanoate + ATP + CoA = tetracosanoyl-CoA + AMP + diphosphate</text>
        <dbReference type="Rhea" id="RHEA:33639"/>
        <dbReference type="ChEBI" id="CHEBI:30616"/>
        <dbReference type="ChEBI" id="CHEBI:31014"/>
        <dbReference type="ChEBI" id="CHEBI:33019"/>
        <dbReference type="ChEBI" id="CHEBI:57287"/>
        <dbReference type="ChEBI" id="CHEBI:65052"/>
        <dbReference type="ChEBI" id="CHEBI:456215"/>
    </reaction>
    <physiologicalReaction direction="left-to-right" evidence="7">
        <dbReference type="Rhea" id="RHEA:33640"/>
    </physiologicalReaction>
</comment>
<gene>
    <name evidence="12" type="ORF">NTJ_02266</name>
</gene>
<evidence type="ECO:0000313" key="13">
    <source>
        <dbReference type="Proteomes" id="UP001307889"/>
    </source>
</evidence>
<comment type="similarity">
    <text evidence="1">Belongs to the ATP-dependent AMP-binding enzyme family.</text>
</comment>
<comment type="catalytic activity">
    <reaction evidence="5">
        <text>a very long-chain fatty acid + ATP + CoA = a very long-chain fatty acyl-CoA + AMP + diphosphate</text>
        <dbReference type="Rhea" id="RHEA:54536"/>
        <dbReference type="ChEBI" id="CHEBI:30616"/>
        <dbReference type="ChEBI" id="CHEBI:33019"/>
        <dbReference type="ChEBI" id="CHEBI:57287"/>
        <dbReference type="ChEBI" id="CHEBI:58950"/>
        <dbReference type="ChEBI" id="CHEBI:138261"/>
        <dbReference type="ChEBI" id="CHEBI:456215"/>
    </reaction>
    <physiologicalReaction direction="left-to-right" evidence="5">
        <dbReference type="Rhea" id="RHEA:54537"/>
    </physiologicalReaction>
</comment>
<dbReference type="Gene3D" id="3.30.300.30">
    <property type="match status" value="1"/>
</dbReference>
<dbReference type="EMBL" id="AP028909">
    <property type="protein sequence ID" value="BES89460.1"/>
    <property type="molecule type" value="Genomic_DNA"/>
</dbReference>
<evidence type="ECO:0000256" key="8">
    <source>
        <dbReference type="PROSITE-ProRule" id="PRU00221"/>
    </source>
</evidence>
<dbReference type="Gene3D" id="2.130.10.10">
    <property type="entry name" value="YVTN repeat-like/Quinoprotein amine dehydrogenase"/>
    <property type="match status" value="1"/>
</dbReference>
<keyword evidence="3" id="KW-0547">Nucleotide-binding</keyword>
<dbReference type="SUPFAM" id="SSF50978">
    <property type="entry name" value="WD40 repeat-like"/>
    <property type="match status" value="1"/>
</dbReference>
<evidence type="ECO:0000256" key="5">
    <source>
        <dbReference type="ARBA" id="ARBA00036527"/>
    </source>
</evidence>
<proteinExistence type="inferred from homology"/>
<keyword evidence="8" id="KW-0853">WD repeat</keyword>
<keyword evidence="10" id="KW-1133">Transmembrane helix</keyword>
<keyword evidence="13" id="KW-1185">Reference proteome</keyword>
<dbReference type="PROSITE" id="PS50294">
    <property type="entry name" value="WD_REPEATS_REGION"/>
    <property type="match status" value="1"/>
</dbReference>
<dbReference type="InterPro" id="IPR001680">
    <property type="entry name" value="WD40_rpt"/>
</dbReference>
<name>A0ABN7AF34_9HEMI</name>
<dbReference type="InterPro" id="IPR036322">
    <property type="entry name" value="WD40_repeat_dom_sf"/>
</dbReference>
<feature type="transmembrane region" description="Helical" evidence="10">
    <location>
        <begin position="477"/>
        <end position="502"/>
    </location>
</feature>
<evidence type="ECO:0000256" key="4">
    <source>
        <dbReference type="ARBA" id="ARBA00022840"/>
    </source>
</evidence>
<keyword evidence="4" id="KW-0067">ATP-binding</keyword>
<feature type="region of interest" description="Disordered" evidence="9">
    <location>
        <begin position="408"/>
        <end position="455"/>
    </location>
</feature>
<keyword evidence="2" id="KW-0436">Ligase</keyword>
<dbReference type="SUPFAM" id="SSF56801">
    <property type="entry name" value="Acetyl-CoA synthetase-like"/>
    <property type="match status" value="1"/>
</dbReference>
<feature type="region of interest" description="Disordered" evidence="9">
    <location>
        <begin position="1"/>
        <end position="23"/>
    </location>
</feature>
<protein>
    <recommendedName>
        <fullName evidence="6">Long-chain-fatty-acid--CoA ligase</fullName>
    </recommendedName>
</protein>
<evidence type="ECO:0000256" key="6">
    <source>
        <dbReference type="ARBA" id="ARBA00041297"/>
    </source>
</evidence>
<dbReference type="InterPro" id="IPR042099">
    <property type="entry name" value="ANL_N_sf"/>
</dbReference>
<evidence type="ECO:0000256" key="1">
    <source>
        <dbReference type="ARBA" id="ARBA00006432"/>
    </source>
</evidence>
<dbReference type="PROSITE" id="PS00455">
    <property type="entry name" value="AMP_BINDING"/>
    <property type="match status" value="1"/>
</dbReference>
<dbReference type="Pfam" id="PF00400">
    <property type="entry name" value="WD40"/>
    <property type="match status" value="1"/>
</dbReference>
<evidence type="ECO:0000256" key="10">
    <source>
        <dbReference type="SAM" id="Phobius"/>
    </source>
</evidence>
<feature type="transmembrane region" description="Helical" evidence="10">
    <location>
        <begin position="751"/>
        <end position="773"/>
    </location>
</feature>
<accession>A0ABN7AF34</accession>